<dbReference type="EMBL" id="UGMA01000005">
    <property type="protein sequence ID" value="STU68219.1"/>
    <property type="molecule type" value="Genomic_DNA"/>
</dbReference>
<reference evidence="1 2" key="1">
    <citation type="submission" date="2018-06" db="EMBL/GenBank/DDBJ databases">
        <authorList>
            <consortium name="Pathogen Informatics"/>
            <person name="Doyle S."/>
        </authorList>
    </citation>
    <scope>NUCLEOTIDE SEQUENCE [LARGE SCALE GENOMIC DNA]</scope>
    <source>
        <strain evidence="1 2">NCTC9504</strain>
    </source>
</reference>
<dbReference type="Proteomes" id="UP000254020">
    <property type="component" value="Unassembled WGS sequence"/>
</dbReference>
<evidence type="ECO:0000313" key="2">
    <source>
        <dbReference type="Proteomes" id="UP000254020"/>
    </source>
</evidence>
<keyword evidence="1" id="KW-0282">Flagellum</keyword>
<sequence length="691" mass="75340">MAFNPELGSTSPAVLLDNAERLDKLVNGSALTEPDRAGDDLDTWRGMMAKNEALTEETRQNLIPLSRQYATLAAAQADIANIPEGSTTYVRSAGGNSLADEYINNGGTLKATGRKMPSYELIEPLINLIESVLYADNDEYSRSPAESAIMDKNHRWLLQWHGDEIWLKNADIKGTLKIKDLQVSGDVSFDDATINSLKVNSLDTDTISIGGVEIPVSFASPDEYARSPADSAIMDKNHRWLMFWEGDKLNLKNLAVKYGLTAGKIDTSELSINGVRAPLDYLNPDEYSRSPYAEVVVDKNLRIMQSTDDDGHVVIAGRLINPEPPASDSYEVYADAGKLYRINKTTSDRELIDSNTNNSNVQNTPEIFTFDSNRDDTVIGNKWFSAYSPYKPAAYFGRRAIVGFGHSFMANPRFLRTLSDLTGLPTYNFGRSGGLSRTVALRAGAYTVSYAPVGGSIPASGSVVLTPADPGLLQIVGNASLTEVVRGNLAGVDGSLTWDGTALTFTRDTAGAVVGVSSPEPFIYYPYTIDSTNTVASGVRYDAHGDAINLLWLGRNNATQQGQILSDAKAIIGSLTARHKRFVVLPEFQMSSETKSTYGNGNILWLNRELKKLAPDNYCEIDGVDLLANFNAHYNPAYAQDVAAIANGITPTSLRQDSLHPSQTLQANALYIGADVNAQFVYQFMIKKGWL</sequence>
<dbReference type="AlphaFoldDB" id="A0A377ZEH9"/>
<gene>
    <name evidence="1" type="ORF">NCTC9504_02581</name>
</gene>
<accession>A0A377ZEH9</accession>
<keyword evidence="1" id="KW-0969">Cilium</keyword>
<name>A0A377ZEH9_KLEPN</name>
<organism evidence="1 2">
    <name type="scientific">Klebsiella pneumoniae subsp. pneumoniae</name>
    <dbReference type="NCBI Taxonomy" id="72407"/>
    <lineage>
        <taxon>Bacteria</taxon>
        <taxon>Pseudomonadati</taxon>
        <taxon>Pseudomonadota</taxon>
        <taxon>Gammaproteobacteria</taxon>
        <taxon>Enterobacterales</taxon>
        <taxon>Enterobacteriaceae</taxon>
        <taxon>Klebsiella/Raoultella group</taxon>
        <taxon>Klebsiella</taxon>
        <taxon>Klebsiella pneumoniae complex</taxon>
    </lineage>
</organism>
<protein>
    <submittedName>
        <fullName evidence="1">Flagellar biosynthesis, cell-distal portion of basal-body rod</fullName>
    </submittedName>
</protein>
<keyword evidence="1" id="KW-0966">Cell projection</keyword>
<proteinExistence type="predicted"/>
<evidence type="ECO:0000313" key="1">
    <source>
        <dbReference type="EMBL" id="STU68219.1"/>
    </source>
</evidence>